<reference evidence="1" key="2">
    <citation type="submission" date="2025-09" db="UniProtKB">
        <authorList>
            <consortium name="Ensembl"/>
        </authorList>
    </citation>
    <scope>IDENTIFICATION</scope>
</reference>
<evidence type="ECO:0000313" key="2">
    <source>
        <dbReference type="Proteomes" id="UP000694388"/>
    </source>
</evidence>
<sequence length="1241" mass="138684">MRASLEVIASSTIRRRKPWPRIQWLGQVSHCYEEFLSMTGPTLRFLTSDFQKLSPFQSSSHVQKKEGLYLLDSQTFSELLLPSGRTRLRVSKLKPLLPRVRLLAISNGGSWLVGLQTDGELFLWHKDSDCLKSIPAECCVQDLISMDCSGDPTLILCVADDARRVLLWNLLGYLLLWELEDSQPLLTITTQSPHGSWSRFEPDLGHPRPGMENFETASDAVFFMNEVLGDCGLCSFVFNVGSILTITSLLLRWSNGTRSNSSNKGFWKHWSTLRQPLCQLTPACITMTTIGSYVTRLSPDGLVLAVAINQRNPQATQLLFVSLLRGVAVSSHLRGCGCKLLSPPSKFITSYWVGDVVWSCDGVLLACMLRRGALLLLSRLGEPLILTTHGCSVEFGPAEFLPLHPLVTFSGDGAIEESSLEYESVGIGCEALQQRFSVSWHPQKPFLIASDGFSLTILRLGPELQPRGLVSNVISEACDCLLNLESQLGVEVQHELPNNSLFDVKSSTPTVLPFCLQQSFEDALVDGDVTDGEELSDDERDFPAQPESELQPFVSLQSGRLEFATMHDALFGQHHTGLGYNTLVGLLARAETNLLMAWNMLLSLRNVPDRKSYLDFTARCLARLFSLAQNPLLSSSFVQWASFKKHHPKPTKKHRAHRSLLLFRRSFLALRWALMSIEALPAICYLTLSCVVTLLSKPQQKEKYGFDTQSLLASFGLLSFVEREMNDSSSHRLLCQWALVPQTERDGRGFWMMLTSDGLDRFIVPLVHHDVDEDFNVQEFFQMPPDPTESKQNDTSCRLLACWLLLSQETAWFMRSPHCKDRCRWNVAHAIQAAVQNRLQNAGRRIGPPRPLKRYKGEQFFLRGLHTKALETWQRDLAHDLEKASRESPVQQTRSLLAMLFALLHRQHLLPALALTTGVSSSALETFSEDGLLPNVNVCKDAALAVVCSMGRFMAAYFSNRLLCVPPAHHVVILPSLLTKPEEDRRWLVMRRDDVRNAVRNQRLSKLWTPELCLDLLLLAGRPIEACWLAHQLGDWHTGVILGAACHIRSQSPSCCITGWPALPADLHPMSLLLARLKLLLQIQDLPQLETKTISSSVVACLPHADNEDSSSEGLLIALSEPLYVAATLGLDILSPTLRTILTSAKDLASQLSIFVPLEIYLPAPPLYCPQLLADVKSGDHGTYADERRVRRILSPVLQRILTLLRAAHCALPAACSYVHKLVHIHHILSEVSILRTAKRI</sequence>
<dbReference type="PANTHER" id="PTHR14492">
    <property type="entry name" value="JBTS17"/>
    <property type="match status" value="1"/>
</dbReference>
<dbReference type="InterPro" id="IPR028236">
    <property type="entry name" value="CPLANE1"/>
</dbReference>
<evidence type="ECO:0000313" key="1">
    <source>
        <dbReference type="Ensembl" id="ENSEBUP00000000089.1"/>
    </source>
</evidence>
<dbReference type="AlphaFoldDB" id="A0A8C4NBH3"/>
<name>A0A8C4NBH3_EPTBU</name>
<organism evidence="1 2">
    <name type="scientific">Eptatretus burgeri</name>
    <name type="common">Inshore hagfish</name>
    <dbReference type="NCBI Taxonomy" id="7764"/>
    <lineage>
        <taxon>Eukaryota</taxon>
        <taxon>Metazoa</taxon>
        <taxon>Chordata</taxon>
        <taxon>Craniata</taxon>
        <taxon>Vertebrata</taxon>
        <taxon>Cyclostomata</taxon>
        <taxon>Myxini</taxon>
        <taxon>Myxiniformes</taxon>
        <taxon>Myxinidae</taxon>
        <taxon>Eptatretinae</taxon>
        <taxon>Eptatretus</taxon>
    </lineage>
</organism>
<dbReference type="Proteomes" id="UP000694388">
    <property type="component" value="Unplaced"/>
</dbReference>
<keyword evidence="2" id="KW-1185">Reference proteome</keyword>
<dbReference type="PANTHER" id="PTHR14492:SF4">
    <property type="entry name" value="CILIOGENESIS AND PLANAR POLARITY EFFECTOR 1"/>
    <property type="match status" value="1"/>
</dbReference>
<proteinExistence type="predicted"/>
<dbReference type="GeneTree" id="ENSGT00800000124150"/>
<dbReference type="OMA" id="DSFPCPW"/>
<accession>A0A8C4NBH3</accession>
<protein>
    <submittedName>
        <fullName evidence="1">Uncharacterized protein</fullName>
    </submittedName>
</protein>
<reference evidence="1" key="1">
    <citation type="submission" date="2025-08" db="UniProtKB">
        <authorList>
            <consortium name="Ensembl"/>
        </authorList>
    </citation>
    <scope>IDENTIFICATION</scope>
</reference>
<dbReference type="SUPFAM" id="SSF69322">
    <property type="entry name" value="Tricorn protease domain 2"/>
    <property type="match status" value="1"/>
</dbReference>
<dbReference type="Ensembl" id="ENSEBUT00000000378.1">
    <property type="protein sequence ID" value="ENSEBUP00000000089.1"/>
    <property type="gene ID" value="ENSEBUG00000000358.1"/>
</dbReference>